<proteinExistence type="predicted"/>
<dbReference type="Gramene" id="OIS96990">
    <property type="protein sequence ID" value="OIS96990"/>
    <property type="gene ID" value="A4A49_05357"/>
</dbReference>
<gene>
    <name evidence="2" type="ORF">A4A49_05357</name>
</gene>
<feature type="region of interest" description="Disordered" evidence="1">
    <location>
        <begin position="636"/>
        <end position="657"/>
    </location>
</feature>
<name>A0A1J6IGY6_NICAT</name>
<dbReference type="OMA" id="DMDTIPK"/>
<evidence type="ECO:0000313" key="2">
    <source>
        <dbReference type="EMBL" id="OIS96990.1"/>
    </source>
</evidence>
<sequence>MEGYMEDCRVLLSQLKQQDKDLRLKRRWLMDLHLSERERKKMERLKPHGDMTLPESLIREDDLYYENIRTSVAKAFGVHKDERTCPDAPAILLFNSAENLGCIYSLLDKMNNKGLCCIAETVTGGSITFEKTNWQMRRIIKQFLPKILHNHDDSSQSRIKRISQLLNDPQNFHVNHGVLCSTSESFRSAAIYILDRLEELSLLTLSKMHRTLRDVTGYTPKMQSKRIGWNIENLVKQIRRTSLEILSDYEEGDEPPEPLAKALSVATLMLKPKPDCPSQMVFQKLSPDIEALQNDIAKAIRILDDKRKISFAELGNLPLVLDSNAKAAKESVRLRVKVRKLLTEYLLECSDLQSIPESLLESLAIINKTSRHASKKTYSNKEVEEEVECVLNISAQIKQIVWDLLAESDVSEDFANAYMENIEETYFEAGDEDENLSDHPRNCRSDSNFSYSQLESVGEINQSDSKSLSSMLSPKHKLNVKLESMYTDEVDSVHSNWFDSSLSFLESKSFEGAKSMGGKDYHFRSMGQHRGKVIRDQNKFSTPFSPNIGSDRNDMEQKEAAWHLRCRPPRYTSEECSEEKNASPRRNNLSRNQYLLIQEASDDTSMVAYSLVGCMLNKFAQLDGLQLSDDDVSYLQGNTSDPNNFEVHKDRGSSSDETTNSLMLHVLEEIIPSFPDSGKEHLKELLGVRQLLNPRGIDGSIAQGSII</sequence>
<dbReference type="PANTHER" id="PTHR36071">
    <property type="entry name" value="DNA DOUBLE-STRAND BREAK REPAIR PROTEIN"/>
    <property type="match status" value="1"/>
</dbReference>
<accession>A0A1J6IGY6</accession>
<reference evidence="2" key="1">
    <citation type="submission" date="2016-11" db="EMBL/GenBank/DDBJ databases">
        <title>The genome of Nicotiana attenuata.</title>
        <authorList>
            <person name="Xu S."/>
            <person name="Brockmoeller T."/>
            <person name="Gaquerel E."/>
            <person name="Navarro A."/>
            <person name="Kuhl H."/>
            <person name="Gase K."/>
            <person name="Ling Z."/>
            <person name="Zhou W."/>
            <person name="Kreitzer C."/>
            <person name="Stanke M."/>
            <person name="Tang H."/>
            <person name="Lyons E."/>
            <person name="Pandey P."/>
            <person name="Pandey S.P."/>
            <person name="Timmermann B."/>
            <person name="Baldwin I.T."/>
        </authorList>
    </citation>
    <scope>NUCLEOTIDE SEQUENCE [LARGE SCALE GENOMIC DNA]</scope>
    <source>
        <strain evidence="2">UT</strain>
    </source>
</reference>
<dbReference type="PANTHER" id="PTHR36071:SF1">
    <property type="entry name" value="DNA DOUBLE-STRAND BREAK REPAIR PROTEIN"/>
    <property type="match status" value="1"/>
</dbReference>
<keyword evidence="3" id="KW-1185">Reference proteome</keyword>
<dbReference type="EMBL" id="MJEQ01037193">
    <property type="protein sequence ID" value="OIS96990.1"/>
    <property type="molecule type" value="Genomic_DNA"/>
</dbReference>
<evidence type="ECO:0000313" key="3">
    <source>
        <dbReference type="Proteomes" id="UP000187609"/>
    </source>
</evidence>
<evidence type="ECO:0000256" key="1">
    <source>
        <dbReference type="SAM" id="MobiDB-lite"/>
    </source>
</evidence>
<protein>
    <submittedName>
        <fullName evidence="2">Uncharacterized protein</fullName>
    </submittedName>
</protein>
<dbReference type="Proteomes" id="UP000187609">
    <property type="component" value="Unassembled WGS sequence"/>
</dbReference>
<dbReference type="STRING" id="49451.A0A1J6IGY6"/>
<dbReference type="OrthoDB" id="767974at2759"/>
<dbReference type="KEGG" id="nau:109234333"/>
<comment type="caution">
    <text evidence="2">The sequence shown here is derived from an EMBL/GenBank/DDBJ whole genome shotgun (WGS) entry which is preliminary data.</text>
</comment>
<dbReference type="AlphaFoldDB" id="A0A1J6IGY6"/>
<organism evidence="2 3">
    <name type="scientific">Nicotiana attenuata</name>
    <name type="common">Coyote tobacco</name>
    <dbReference type="NCBI Taxonomy" id="49451"/>
    <lineage>
        <taxon>Eukaryota</taxon>
        <taxon>Viridiplantae</taxon>
        <taxon>Streptophyta</taxon>
        <taxon>Embryophyta</taxon>
        <taxon>Tracheophyta</taxon>
        <taxon>Spermatophyta</taxon>
        <taxon>Magnoliopsida</taxon>
        <taxon>eudicotyledons</taxon>
        <taxon>Gunneridae</taxon>
        <taxon>Pentapetalae</taxon>
        <taxon>asterids</taxon>
        <taxon>lamiids</taxon>
        <taxon>Solanales</taxon>
        <taxon>Solanaceae</taxon>
        <taxon>Nicotianoideae</taxon>
        <taxon>Nicotianeae</taxon>
        <taxon>Nicotiana</taxon>
    </lineage>
</organism>